<dbReference type="RefSeq" id="WP_344583540.1">
    <property type="nucleotide sequence ID" value="NZ_BAAARK010000040.1"/>
</dbReference>
<evidence type="ECO:0000313" key="1">
    <source>
        <dbReference type="EMBL" id="GAA2687175.1"/>
    </source>
</evidence>
<dbReference type="EMBL" id="BAAARK010000040">
    <property type="protein sequence ID" value="GAA2687175.1"/>
    <property type="molecule type" value="Genomic_DNA"/>
</dbReference>
<evidence type="ECO:0000313" key="2">
    <source>
        <dbReference type="Proteomes" id="UP001500994"/>
    </source>
</evidence>
<sequence>MVVEAGPVVHVSERIDAAVHDVFTVFRAEFLSGEPTADRHDEDVSEAAWVTVEEASALMPWYPDGVAPLLATAGAGYSTARA</sequence>
<accession>A0ABN3SXH9</accession>
<proteinExistence type="predicted"/>
<keyword evidence="2" id="KW-1185">Reference proteome</keyword>
<reference evidence="1 2" key="1">
    <citation type="journal article" date="2019" name="Int. J. Syst. Evol. Microbiol.">
        <title>The Global Catalogue of Microorganisms (GCM) 10K type strain sequencing project: providing services to taxonomists for standard genome sequencing and annotation.</title>
        <authorList>
            <consortium name="The Broad Institute Genomics Platform"/>
            <consortium name="The Broad Institute Genome Sequencing Center for Infectious Disease"/>
            <person name="Wu L."/>
            <person name="Ma J."/>
        </authorList>
    </citation>
    <scope>NUCLEOTIDE SEQUENCE [LARGE SCALE GENOMIC DNA]</scope>
    <source>
        <strain evidence="1 2">JCM 16374</strain>
    </source>
</reference>
<organism evidence="1 2">
    <name type="scientific">Streptomyces lunalinharesii</name>
    <dbReference type="NCBI Taxonomy" id="333384"/>
    <lineage>
        <taxon>Bacteria</taxon>
        <taxon>Bacillati</taxon>
        <taxon>Actinomycetota</taxon>
        <taxon>Actinomycetes</taxon>
        <taxon>Kitasatosporales</taxon>
        <taxon>Streptomycetaceae</taxon>
        <taxon>Streptomyces</taxon>
    </lineage>
</organism>
<dbReference type="Proteomes" id="UP001500994">
    <property type="component" value="Unassembled WGS sequence"/>
</dbReference>
<name>A0ABN3SXH9_9ACTN</name>
<dbReference type="InterPro" id="IPR015797">
    <property type="entry name" value="NUDIX_hydrolase-like_dom_sf"/>
</dbReference>
<protein>
    <submittedName>
        <fullName evidence="1">Uncharacterized protein</fullName>
    </submittedName>
</protein>
<dbReference type="SUPFAM" id="SSF55811">
    <property type="entry name" value="Nudix"/>
    <property type="match status" value="1"/>
</dbReference>
<gene>
    <name evidence="1" type="ORF">GCM10009864_71160</name>
</gene>
<dbReference type="Gene3D" id="3.90.79.10">
    <property type="entry name" value="Nucleoside Triphosphate Pyrophosphohydrolase"/>
    <property type="match status" value="1"/>
</dbReference>
<comment type="caution">
    <text evidence="1">The sequence shown here is derived from an EMBL/GenBank/DDBJ whole genome shotgun (WGS) entry which is preliminary data.</text>
</comment>